<keyword evidence="2" id="KW-1185">Reference proteome</keyword>
<accession>A0ABW2G5S3</accession>
<gene>
    <name evidence="1" type="ORF">ACFQMG_23930</name>
</gene>
<evidence type="ECO:0000313" key="1">
    <source>
        <dbReference type="EMBL" id="MFC7182603.1"/>
    </source>
</evidence>
<dbReference type="EMBL" id="JBHTAJ010000050">
    <property type="protein sequence ID" value="MFC7182603.1"/>
    <property type="molecule type" value="Genomic_DNA"/>
</dbReference>
<proteinExistence type="predicted"/>
<dbReference type="Proteomes" id="UP001596435">
    <property type="component" value="Unassembled WGS sequence"/>
</dbReference>
<protein>
    <submittedName>
        <fullName evidence="1">Uncharacterized protein</fullName>
    </submittedName>
</protein>
<name>A0ABW2G5S3_9ACTN</name>
<dbReference type="RefSeq" id="WP_345704276.1">
    <property type="nucleotide sequence ID" value="NZ_BAABKV010000001.1"/>
</dbReference>
<organism evidence="1 2">
    <name type="scientific">Kitasatospora paranensis</name>
    <dbReference type="NCBI Taxonomy" id="258053"/>
    <lineage>
        <taxon>Bacteria</taxon>
        <taxon>Bacillati</taxon>
        <taxon>Actinomycetota</taxon>
        <taxon>Actinomycetes</taxon>
        <taxon>Kitasatosporales</taxon>
        <taxon>Streptomycetaceae</taxon>
        <taxon>Kitasatospora</taxon>
    </lineage>
</organism>
<evidence type="ECO:0000313" key="2">
    <source>
        <dbReference type="Proteomes" id="UP001596435"/>
    </source>
</evidence>
<comment type="caution">
    <text evidence="1">The sequence shown here is derived from an EMBL/GenBank/DDBJ whole genome shotgun (WGS) entry which is preliminary data.</text>
</comment>
<reference evidence="2" key="1">
    <citation type="journal article" date="2019" name="Int. J. Syst. Evol. Microbiol.">
        <title>The Global Catalogue of Microorganisms (GCM) 10K type strain sequencing project: providing services to taxonomists for standard genome sequencing and annotation.</title>
        <authorList>
            <consortium name="The Broad Institute Genomics Platform"/>
            <consortium name="The Broad Institute Genome Sequencing Center for Infectious Disease"/>
            <person name="Wu L."/>
            <person name="Ma J."/>
        </authorList>
    </citation>
    <scope>NUCLEOTIDE SEQUENCE [LARGE SCALE GENOMIC DNA]</scope>
    <source>
        <strain evidence="2">CGMCC 1.12859</strain>
    </source>
</reference>
<sequence>MGIYLVSVGAEEWFGADEDGMGDTAAALNAELVRRGLPAYESVPQEAEFRRGSGQSFEEKLIPPMDGFVALCRAQLTPEETDTVCGWTVMVPLSLDEEILLPIETGYSDSTTVAGAPQVLAVAERLAAAVGLPAEVPAMCDNLDLTMWFLDGAAKELAAVRPGPWGEDLDTAFYVAMYLRAAQHVLRRGCPVVYS</sequence>